<reference evidence="2" key="1">
    <citation type="submission" date="2011-06" db="EMBL/GenBank/DDBJ databases">
        <title>The complete genome of chromosome of Runella slithyformis DSM 19594.</title>
        <authorList>
            <consortium name="US DOE Joint Genome Institute (JGI-PGF)"/>
            <person name="Lucas S."/>
            <person name="Han J."/>
            <person name="Lapidus A."/>
            <person name="Bruce D."/>
            <person name="Goodwin L."/>
            <person name="Pitluck S."/>
            <person name="Peters L."/>
            <person name="Kyrpides N."/>
            <person name="Mavromatis K."/>
            <person name="Ivanova N."/>
            <person name="Ovchinnikova G."/>
            <person name="Zhang X."/>
            <person name="Misra M."/>
            <person name="Detter J.C."/>
            <person name="Tapia R."/>
            <person name="Han C."/>
            <person name="Land M."/>
            <person name="Hauser L."/>
            <person name="Markowitz V."/>
            <person name="Cheng J.-F."/>
            <person name="Hugenholtz P."/>
            <person name="Woyke T."/>
            <person name="Wu D."/>
            <person name="Tindall B."/>
            <person name="Faehrich R."/>
            <person name="Brambilla E."/>
            <person name="Klenk H.-P."/>
            <person name="Eisen J.A."/>
        </authorList>
    </citation>
    <scope>NUCLEOTIDE SEQUENCE [LARGE SCALE GENOMIC DNA]</scope>
    <source>
        <strain evidence="2">ATCC 29530 / DSM 19594 / LMG 11500 / NCIMB 11436 / LSU 4</strain>
    </source>
</reference>
<dbReference type="EMBL" id="CP002859">
    <property type="protein sequence ID" value="AEI49606.1"/>
    <property type="molecule type" value="Genomic_DNA"/>
</dbReference>
<protein>
    <recommendedName>
        <fullName evidence="3">DUF4932 domain-containing protein</fullName>
    </recommendedName>
</protein>
<proteinExistence type="predicted"/>
<accession>A0A7U3ZLV7</accession>
<evidence type="ECO:0000313" key="1">
    <source>
        <dbReference type="EMBL" id="AEI49606.1"/>
    </source>
</evidence>
<dbReference type="Proteomes" id="UP000000493">
    <property type="component" value="Chromosome"/>
</dbReference>
<evidence type="ECO:0008006" key="3">
    <source>
        <dbReference type="Google" id="ProtNLM"/>
    </source>
</evidence>
<name>A0A7U3ZLV7_RUNSL</name>
<keyword evidence="2" id="KW-1185">Reference proteome</keyword>
<sequence>MKHGLKFLLKGDNSFGFTNEKWIKLPVNPAQMTIQKNPFFTLKLLVVAFLFGIVCTSCGNPLAPKARFSAEYQRQNRQQATIEIPEAYELSAILVALTGYRNVLNDKDPYVQAVKAHFAPFKSHPMVKYVAKKMNKLGSYNYLQFRKDAIMRSFTANNKLINNEIYQSRFPINAITLGLADRPALLRDFVEKSNFRSFYAQQKDYYQRQIGRADRFMPMQKMWKWAESQFPARYDSYKIFLTAMDGGFHFTFRVANKGFRQTLMFVTAPNDLPDTRTEAEKEGAWSRMVFTEIDHNYVNPVTDTYRRQVEAAMPDWKKWNQTKAGNKGMYESAYLTFNEYMTWATFSLYAYDNFSPEDFEKINKKEEDFMVNGRGFHRFREFNQFVLNCYKNRAPNQTVADLYPAVIEWLKKQP</sequence>
<organism evidence="1 2">
    <name type="scientific">Runella slithyformis (strain ATCC 29530 / DSM 19594 / LMG 11500 / NCIMB 11436 / LSU 4)</name>
    <dbReference type="NCBI Taxonomy" id="761193"/>
    <lineage>
        <taxon>Bacteria</taxon>
        <taxon>Pseudomonadati</taxon>
        <taxon>Bacteroidota</taxon>
        <taxon>Cytophagia</taxon>
        <taxon>Cytophagales</taxon>
        <taxon>Spirosomataceae</taxon>
        <taxon>Runella</taxon>
    </lineage>
</organism>
<dbReference type="AlphaFoldDB" id="A0A7U3ZLV7"/>
<gene>
    <name evidence="1" type="ordered locus">Runsl_3229</name>
</gene>
<evidence type="ECO:0000313" key="2">
    <source>
        <dbReference type="Proteomes" id="UP000000493"/>
    </source>
</evidence>
<dbReference type="KEGG" id="rsi:Runsl_3229"/>
<reference evidence="1 2" key="2">
    <citation type="journal article" date="2012" name="Stand. Genomic Sci.">
        <title>Complete genome sequence of the aquatic bacterium Runella slithyformis type strain (LSU 4(T)).</title>
        <authorList>
            <person name="Copeland A."/>
            <person name="Zhang X."/>
            <person name="Misra M."/>
            <person name="Lapidus A."/>
            <person name="Nolan M."/>
            <person name="Lucas S."/>
            <person name="Deshpande S."/>
            <person name="Cheng J.F."/>
            <person name="Tapia R."/>
            <person name="Goodwin L.A."/>
            <person name="Pitluck S."/>
            <person name="Liolios K."/>
            <person name="Pagani I."/>
            <person name="Ivanova N."/>
            <person name="Mikhailova N."/>
            <person name="Pati A."/>
            <person name="Chen A."/>
            <person name="Palaniappan K."/>
            <person name="Land M."/>
            <person name="Hauser L."/>
            <person name="Pan C."/>
            <person name="Jeffries C.D."/>
            <person name="Detter J.C."/>
            <person name="Brambilla E.M."/>
            <person name="Rohde M."/>
            <person name="Djao O.D."/>
            <person name="Goker M."/>
            <person name="Sikorski J."/>
            <person name="Tindall B.J."/>
            <person name="Woyke T."/>
            <person name="Bristow J."/>
            <person name="Eisen J.A."/>
            <person name="Markowitz V."/>
            <person name="Hugenholtz P."/>
            <person name="Kyrpides N.C."/>
            <person name="Klenk H.P."/>
            <person name="Mavromatis K."/>
        </authorList>
    </citation>
    <scope>NUCLEOTIDE SEQUENCE [LARGE SCALE GENOMIC DNA]</scope>
    <source>
        <strain evidence="2">ATCC 29530 / DSM 19594 / LMG 11500 / NCIMB 11436 / LSU 4</strain>
    </source>
</reference>